<evidence type="ECO:0000256" key="4">
    <source>
        <dbReference type="ARBA" id="ARBA00022970"/>
    </source>
</evidence>
<dbReference type="InterPro" id="IPR051010">
    <property type="entry name" value="BCAA_transport"/>
</dbReference>
<dbReference type="SUPFAM" id="SSF53822">
    <property type="entry name" value="Periplasmic binding protein-like I"/>
    <property type="match status" value="1"/>
</dbReference>
<dbReference type="InterPro" id="IPR000709">
    <property type="entry name" value="Leu_Ile_Val-bd"/>
</dbReference>
<evidence type="ECO:0000313" key="7">
    <source>
        <dbReference type="Proteomes" id="UP000070617"/>
    </source>
</evidence>
<dbReference type="InterPro" id="IPR028082">
    <property type="entry name" value="Peripla_BP_I"/>
</dbReference>
<comment type="caution">
    <text evidence="6">The sequence shown here is derived from an EMBL/GenBank/DDBJ whole genome shotgun (WGS) entry which is preliminary data.</text>
</comment>
<evidence type="ECO:0000256" key="1">
    <source>
        <dbReference type="ARBA" id="ARBA00010062"/>
    </source>
</evidence>
<dbReference type="PATRIC" id="fig|134605.3.peg.901"/>
<evidence type="ECO:0000313" key="6">
    <source>
        <dbReference type="EMBL" id="KXA14809.1"/>
    </source>
</evidence>
<dbReference type="Gene3D" id="3.40.50.2300">
    <property type="match status" value="2"/>
</dbReference>
<evidence type="ECO:0000259" key="5">
    <source>
        <dbReference type="Pfam" id="PF13458"/>
    </source>
</evidence>
<keyword evidence="4" id="KW-0029">Amino-acid transport</keyword>
<organism evidence="6 7">
    <name type="scientific">Fusobacterium equinum</name>
    <dbReference type="NCBI Taxonomy" id="134605"/>
    <lineage>
        <taxon>Bacteria</taxon>
        <taxon>Fusobacteriati</taxon>
        <taxon>Fusobacteriota</taxon>
        <taxon>Fusobacteriia</taxon>
        <taxon>Fusobacteriales</taxon>
        <taxon>Fusobacteriaceae</taxon>
        <taxon>Fusobacterium</taxon>
    </lineage>
</organism>
<feature type="domain" description="Leucine-binding protein" evidence="5">
    <location>
        <begin position="33"/>
        <end position="372"/>
    </location>
</feature>
<dbReference type="PRINTS" id="PR00337">
    <property type="entry name" value="LEUILEVALBP"/>
</dbReference>
<proteinExistence type="inferred from homology"/>
<dbReference type="Pfam" id="PF13458">
    <property type="entry name" value="Peripla_BP_6"/>
    <property type="match status" value="1"/>
</dbReference>
<evidence type="ECO:0000256" key="2">
    <source>
        <dbReference type="ARBA" id="ARBA00022448"/>
    </source>
</evidence>
<dbReference type="PANTHER" id="PTHR30483">
    <property type="entry name" value="LEUCINE-SPECIFIC-BINDING PROTEIN"/>
    <property type="match status" value="1"/>
</dbReference>
<keyword evidence="3" id="KW-0732">Signal</keyword>
<reference evidence="7" key="1">
    <citation type="submission" date="2016-01" db="EMBL/GenBank/DDBJ databases">
        <authorList>
            <person name="Mitreva M."/>
            <person name="Pepin K.H."/>
            <person name="Mihindukulasuriya K.A."/>
            <person name="Fulton R."/>
            <person name="Fronick C."/>
            <person name="O'Laughlin M."/>
            <person name="Miner T."/>
            <person name="Herter B."/>
            <person name="Rosa B.A."/>
            <person name="Cordes M."/>
            <person name="Tomlinson C."/>
            <person name="Wollam A."/>
            <person name="Palsikar V.B."/>
            <person name="Mardis E.R."/>
            <person name="Wilson R.K."/>
        </authorList>
    </citation>
    <scope>NUCLEOTIDE SEQUENCE [LARGE SCALE GENOMIC DNA]</scope>
    <source>
        <strain evidence="7">CMW8396</strain>
    </source>
</reference>
<dbReference type="PROSITE" id="PS51257">
    <property type="entry name" value="PROKAR_LIPOPROTEIN"/>
    <property type="match status" value="1"/>
</dbReference>
<dbReference type="Proteomes" id="UP000070617">
    <property type="component" value="Unassembled WGS sequence"/>
</dbReference>
<dbReference type="AlphaFoldDB" id="A0A133NEU4"/>
<dbReference type="GO" id="GO:0006865">
    <property type="term" value="P:amino acid transport"/>
    <property type="evidence" value="ECO:0007669"/>
    <property type="project" value="UniProtKB-KW"/>
</dbReference>
<comment type="similarity">
    <text evidence="1">Belongs to the leucine-binding protein family.</text>
</comment>
<evidence type="ECO:0000256" key="3">
    <source>
        <dbReference type="ARBA" id="ARBA00022729"/>
    </source>
</evidence>
<dbReference type="EMBL" id="LRPX01000038">
    <property type="protein sequence ID" value="KXA14809.1"/>
    <property type="molecule type" value="Genomic_DNA"/>
</dbReference>
<keyword evidence="7" id="KW-1185">Reference proteome</keyword>
<sequence length="383" mass="41109">MKKWSYGMLAAALLLTACGGEKKELSQGAETNTIKLGAAGPLTGALAIYGVSATNGTKLAIDEINKNGGILGKQIELNLLDEKGDTTEAVTAYNKLMDWGMVAYIGNVTSKPSVAVSELAAEDGIPMITPSGTQFSITEAGKNIFRVCFTDPYQGEVLATLASEKLHAKTAAVLINNSSDYSDGVAQAFLKKSQEKGIQVVATEGYSDGDKDFKAQLTKLLPLNPDVIVVPDYYEQDALIASQAREIGLTSQFIGPDGWDGVIKTLDSSSHDVLEGALFTNHYAIDDSNEKVQHFVKAYRDSYQDEPSAFSALSYDAVYMLKDAIETVGSTDKEAVAKALREISFDGVTGHLTFDENNNPVKAVTIIKVENGKYKFDSVLEAK</sequence>
<dbReference type="InterPro" id="IPR028081">
    <property type="entry name" value="Leu-bd"/>
</dbReference>
<name>A0A133NEU4_9FUSO</name>
<keyword evidence="6" id="KW-0675">Receptor</keyword>
<keyword evidence="2" id="KW-0813">Transport</keyword>
<dbReference type="PANTHER" id="PTHR30483:SF6">
    <property type="entry name" value="PERIPLASMIC BINDING PROTEIN OF ABC TRANSPORTER FOR NATURAL AMINO ACIDS"/>
    <property type="match status" value="1"/>
</dbReference>
<gene>
    <name evidence="6" type="ORF">HMPREF3206_00904</name>
</gene>
<accession>A0A133NEU4</accession>
<dbReference type="STRING" id="134605.HMPREF3206_00904"/>
<dbReference type="RefSeq" id="WP_008802265.1">
    <property type="nucleotide sequence ID" value="NZ_KQ956533.1"/>
</dbReference>
<protein>
    <submittedName>
        <fullName evidence="6">Ligand-binding protein, receptor family</fullName>
    </submittedName>
</protein>
<dbReference type="CDD" id="cd06347">
    <property type="entry name" value="PBP1_ABC_LivK_ligand_binding-like"/>
    <property type="match status" value="1"/>
</dbReference>